<evidence type="ECO:0008006" key="3">
    <source>
        <dbReference type="Google" id="ProtNLM"/>
    </source>
</evidence>
<accession>A0A1Y2F4M3</accession>
<name>A0A1Y2F4M3_9BASI</name>
<dbReference type="EMBL" id="MCGR01000028">
    <property type="protein sequence ID" value="ORY78850.1"/>
    <property type="molecule type" value="Genomic_DNA"/>
</dbReference>
<dbReference type="AlphaFoldDB" id="A0A1Y2F4M3"/>
<comment type="caution">
    <text evidence="1">The sequence shown here is derived from an EMBL/GenBank/DDBJ whole genome shotgun (WGS) entry which is preliminary data.</text>
</comment>
<proteinExistence type="predicted"/>
<evidence type="ECO:0000313" key="2">
    <source>
        <dbReference type="Proteomes" id="UP000193467"/>
    </source>
</evidence>
<protein>
    <recommendedName>
        <fullName evidence="3">F-box domain-containing protein</fullName>
    </recommendedName>
</protein>
<evidence type="ECO:0000313" key="1">
    <source>
        <dbReference type="EMBL" id="ORY78850.1"/>
    </source>
</evidence>
<reference evidence="1 2" key="1">
    <citation type="submission" date="2016-07" db="EMBL/GenBank/DDBJ databases">
        <title>Pervasive Adenine N6-methylation of Active Genes in Fungi.</title>
        <authorList>
            <consortium name="DOE Joint Genome Institute"/>
            <person name="Mondo S.J."/>
            <person name="Dannebaum R.O."/>
            <person name="Kuo R.C."/>
            <person name="Labutti K."/>
            <person name="Haridas S."/>
            <person name="Kuo A."/>
            <person name="Salamov A."/>
            <person name="Ahrendt S.R."/>
            <person name="Lipzen A."/>
            <person name="Sullivan W."/>
            <person name="Andreopoulos W.B."/>
            <person name="Clum A."/>
            <person name="Lindquist E."/>
            <person name="Daum C."/>
            <person name="Ramamoorthy G.K."/>
            <person name="Gryganskyi A."/>
            <person name="Culley D."/>
            <person name="Magnuson J.K."/>
            <person name="James T.Y."/>
            <person name="O'Malley M.A."/>
            <person name="Stajich J.E."/>
            <person name="Spatafora J.W."/>
            <person name="Visel A."/>
            <person name="Grigoriev I.V."/>
        </authorList>
    </citation>
    <scope>NUCLEOTIDE SEQUENCE [LARGE SCALE GENOMIC DNA]</scope>
    <source>
        <strain evidence="1 2">62-1032</strain>
    </source>
</reference>
<organism evidence="1 2">
    <name type="scientific">Leucosporidium creatinivorum</name>
    <dbReference type="NCBI Taxonomy" id="106004"/>
    <lineage>
        <taxon>Eukaryota</taxon>
        <taxon>Fungi</taxon>
        <taxon>Dikarya</taxon>
        <taxon>Basidiomycota</taxon>
        <taxon>Pucciniomycotina</taxon>
        <taxon>Microbotryomycetes</taxon>
        <taxon>Leucosporidiales</taxon>
        <taxon>Leucosporidium</taxon>
    </lineage>
</organism>
<gene>
    <name evidence="1" type="ORF">BCR35DRAFT_99168</name>
</gene>
<dbReference type="Proteomes" id="UP000193467">
    <property type="component" value="Unassembled WGS sequence"/>
</dbReference>
<sequence length="157" mass="18039">MMSKEVTMFDSYTLGVFVNLAPQLRSLHLTKPPSPRDWPLDLDEDTLADVLASCVGLKTLHVSGIKITDLVGIVNMLPEELDVLETRLELAEHRISRKNYPSSTLMRTLELNPLANLKRWRIEWIGVQPKPEGLALWEEAVRERGIELRDCRRFFTD</sequence>
<dbReference type="InParanoid" id="A0A1Y2F4M3"/>
<keyword evidence="2" id="KW-1185">Reference proteome</keyword>